<dbReference type="Gene3D" id="2.60.120.10">
    <property type="entry name" value="Jelly Rolls"/>
    <property type="match status" value="1"/>
</dbReference>
<gene>
    <name evidence="6" type="ORF">H9763_10195</name>
</gene>
<dbReference type="InterPro" id="IPR014710">
    <property type="entry name" value="RmlC-like_jellyroll"/>
</dbReference>
<dbReference type="InterPro" id="IPR036390">
    <property type="entry name" value="WH_DNA-bd_sf"/>
</dbReference>
<name>A0A9D2MSK5_9FIRM</name>
<dbReference type="InterPro" id="IPR012318">
    <property type="entry name" value="HTH_CRP"/>
</dbReference>
<evidence type="ECO:0000313" key="7">
    <source>
        <dbReference type="Proteomes" id="UP000886883"/>
    </source>
</evidence>
<dbReference type="EMBL" id="DWXE01000040">
    <property type="protein sequence ID" value="HJB91814.1"/>
    <property type="molecule type" value="Genomic_DNA"/>
</dbReference>
<dbReference type="Pfam" id="PF00027">
    <property type="entry name" value="cNMP_binding"/>
    <property type="match status" value="1"/>
</dbReference>
<keyword evidence="3" id="KW-0804">Transcription</keyword>
<evidence type="ECO:0000259" key="5">
    <source>
        <dbReference type="Pfam" id="PF13545"/>
    </source>
</evidence>
<dbReference type="SUPFAM" id="SSF51206">
    <property type="entry name" value="cAMP-binding domain-like"/>
    <property type="match status" value="1"/>
</dbReference>
<evidence type="ECO:0000313" key="6">
    <source>
        <dbReference type="EMBL" id="HJB91814.1"/>
    </source>
</evidence>
<evidence type="ECO:0000256" key="1">
    <source>
        <dbReference type="ARBA" id="ARBA00023015"/>
    </source>
</evidence>
<evidence type="ECO:0000256" key="3">
    <source>
        <dbReference type="ARBA" id="ARBA00023163"/>
    </source>
</evidence>
<dbReference type="InterPro" id="IPR018490">
    <property type="entry name" value="cNMP-bd_dom_sf"/>
</dbReference>
<dbReference type="SUPFAM" id="SSF46785">
    <property type="entry name" value="Winged helix' DNA-binding domain"/>
    <property type="match status" value="1"/>
</dbReference>
<organism evidence="6 7">
    <name type="scientific">Candidatus Eisenbergiella merdigallinarum</name>
    <dbReference type="NCBI Taxonomy" id="2838552"/>
    <lineage>
        <taxon>Bacteria</taxon>
        <taxon>Bacillati</taxon>
        <taxon>Bacillota</taxon>
        <taxon>Clostridia</taxon>
        <taxon>Lachnospirales</taxon>
        <taxon>Lachnospiraceae</taxon>
        <taxon>Eisenbergiella</taxon>
    </lineage>
</organism>
<reference evidence="6" key="1">
    <citation type="journal article" date="2021" name="PeerJ">
        <title>Extensive microbial diversity within the chicken gut microbiome revealed by metagenomics and culture.</title>
        <authorList>
            <person name="Gilroy R."/>
            <person name="Ravi A."/>
            <person name="Getino M."/>
            <person name="Pursley I."/>
            <person name="Horton D.L."/>
            <person name="Alikhan N.F."/>
            <person name="Baker D."/>
            <person name="Gharbi K."/>
            <person name="Hall N."/>
            <person name="Watson M."/>
            <person name="Adriaenssens E.M."/>
            <person name="Foster-Nyarko E."/>
            <person name="Jarju S."/>
            <person name="Secka A."/>
            <person name="Antonio M."/>
            <person name="Oren A."/>
            <person name="Chaudhuri R.R."/>
            <person name="La Ragione R."/>
            <person name="Hildebrand F."/>
            <person name="Pallen M.J."/>
        </authorList>
    </citation>
    <scope>NUCLEOTIDE SEQUENCE</scope>
    <source>
        <strain evidence="6">USAMLcec3-2134</strain>
    </source>
</reference>
<dbReference type="AlphaFoldDB" id="A0A9D2MSK5"/>
<keyword evidence="2" id="KW-0238">DNA-binding</keyword>
<dbReference type="Pfam" id="PF13545">
    <property type="entry name" value="HTH_Crp_2"/>
    <property type="match status" value="1"/>
</dbReference>
<protein>
    <submittedName>
        <fullName evidence="6">Crp/Fnr family transcriptional regulator</fullName>
    </submittedName>
</protein>
<evidence type="ECO:0000259" key="4">
    <source>
        <dbReference type="Pfam" id="PF00027"/>
    </source>
</evidence>
<accession>A0A9D2MSK5</accession>
<feature type="domain" description="HTH crp-type" evidence="5">
    <location>
        <begin position="159"/>
        <end position="212"/>
    </location>
</feature>
<dbReference type="InterPro" id="IPR000595">
    <property type="entry name" value="cNMP-bd_dom"/>
</dbReference>
<reference evidence="6" key="2">
    <citation type="submission" date="2021-04" db="EMBL/GenBank/DDBJ databases">
        <authorList>
            <person name="Gilroy R."/>
        </authorList>
    </citation>
    <scope>NUCLEOTIDE SEQUENCE</scope>
    <source>
        <strain evidence="6">USAMLcec3-2134</strain>
    </source>
</reference>
<comment type="caution">
    <text evidence="6">The sequence shown here is derived from an EMBL/GenBank/DDBJ whole genome shotgun (WGS) entry which is preliminary data.</text>
</comment>
<sequence length="222" mass="24636">MGVFDGALDGVTGLTQRQAQSLAKAGAVTVREYAKREVVLRRGEDPGGIGILQSGLLFLESVNLDGQRRIMDYYGPGDLFWKKSLPDLEKGVYYVITGMKSRIAFVDDRKISASWGAHGLRAVLLDHMLRSAQERALMHIDVLGQRSLRQKLNALFSFLDREETPGAFRLPFSLTDCADYLGADRSAMMRELGKMKEEGLVKVQGRRVELCRKAGQEGEGRG</sequence>
<dbReference type="Proteomes" id="UP000886883">
    <property type="component" value="Unassembled WGS sequence"/>
</dbReference>
<dbReference type="GO" id="GO:0003677">
    <property type="term" value="F:DNA binding"/>
    <property type="evidence" value="ECO:0007669"/>
    <property type="project" value="UniProtKB-KW"/>
</dbReference>
<proteinExistence type="predicted"/>
<dbReference type="GO" id="GO:0006355">
    <property type="term" value="P:regulation of DNA-templated transcription"/>
    <property type="evidence" value="ECO:0007669"/>
    <property type="project" value="InterPro"/>
</dbReference>
<feature type="domain" description="Cyclic nucleotide-binding" evidence="4">
    <location>
        <begin position="31"/>
        <end position="107"/>
    </location>
</feature>
<evidence type="ECO:0000256" key="2">
    <source>
        <dbReference type="ARBA" id="ARBA00023125"/>
    </source>
</evidence>
<dbReference type="CDD" id="cd00038">
    <property type="entry name" value="CAP_ED"/>
    <property type="match status" value="1"/>
</dbReference>
<keyword evidence="1" id="KW-0805">Transcription regulation</keyword>